<dbReference type="InterPro" id="IPR010982">
    <property type="entry name" value="Lambda_DNA-bd_dom_sf"/>
</dbReference>
<gene>
    <name evidence="2" type="ORF">A7Q00_03155</name>
</gene>
<keyword evidence="3" id="KW-1185">Reference proteome</keyword>
<dbReference type="Pfam" id="PF01381">
    <property type="entry name" value="HTH_3"/>
    <property type="match status" value="1"/>
</dbReference>
<comment type="caution">
    <text evidence="2">The sequence shown here is derived from an EMBL/GenBank/DDBJ whole genome shotgun (WGS) entry which is preliminary data.</text>
</comment>
<dbReference type="InterPro" id="IPR001387">
    <property type="entry name" value="Cro/C1-type_HTH"/>
</dbReference>
<dbReference type="SMART" id="SM00530">
    <property type="entry name" value="HTH_XRE"/>
    <property type="match status" value="1"/>
</dbReference>
<evidence type="ECO:0000313" key="2">
    <source>
        <dbReference type="EMBL" id="OAM44230.1"/>
    </source>
</evidence>
<dbReference type="STRING" id="1795832.A7Q00_03155"/>
<dbReference type="Proteomes" id="UP000077726">
    <property type="component" value="Unassembled WGS sequence"/>
</dbReference>
<dbReference type="RefSeq" id="WP_064089184.1">
    <property type="nucleotide sequence ID" value="NZ_LXSQ01000007.1"/>
</dbReference>
<accession>A0A1B6W0X9</accession>
<dbReference type="SUPFAM" id="SSF47413">
    <property type="entry name" value="lambda repressor-like DNA-binding domains"/>
    <property type="match status" value="1"/>
</dbReference>
<dbReference type="EMBL" id="LXSQ01000007">
    <property type="protein sequence ID" value="OAM44230.1"/>
    <property type="molecule type" value="Genomic_DNA"/>
</dbReference>
<sequence length="126" mass="14318">MNIQIIHGENGRPQFAVISIEDLNRLAKGEIEIDEEGEIWQSIPIEAGEFDDITQPHEIVSIRIDKNVGNMAAWRIYRQMTQSEAAAQAGITQAALSQIEKSRNPQRKTRELFAKIYQCQPEQLAE</sequence>
<evidence type="ECO:0000313" key="3">
    <source>
        <dbReference type="Proteomes" id="UP000077726"/>
    </source>
</evidence>
<dbReference type="GO" id="GO:0003677">
    <property type="term" value="F:DNA binding"/>
    <property type="evidence" value="ECO:0007669"/>
    <property type="project" value="InterPro"/>
</dbReference>
<name>A0A1B6W0X9_9NEIS</name>
<feature type="domain" description="HTH cro/C1-type" evidence="1">
    <location>
        <begin position="71"/>
        <end position="124"/>
    </location>
</feature>
<reference evidence="3" key="1">
    <citation type="submission" date="2016-05" db="EMBL/GenBank/DDBJ databases">
        <title>Draft genome of Corynebacterium afermentans subsp. afermentans LCDC 88199T.</title>
        <authorList>
            <person name="Bernier A.-M."/>
            <person name="Bernard K."/>
        </authorList>
    </citation>
    <scope>NUCLEOTIDE SEQUENCE [LARGE SCALE GENOMIC DNA]</scope>
    <source>
        <strain evidence="3">NML130454</strain>
    </source>
</reference>
<proteinExistence type="predicted"/>
<dbReference type="AlphaFoldDB" id="A0A1B6W0X9"/>
<organism evidence="2 3">
    <name type="scientific">Eikenella halliae</name>
    <dbReference type="NCBI Taxonomy" id="1795832"/>
    <lineage>
        <taxon>Bacteria</taxon>
        <taxon>Pseudomonadati</taxon>
        <taxon>Pseudomonadota</taxon>
        <taxon>Betaproteobacteria</taxon>
        <taxon>Neisseriales</taxon>
        <taxon>Neisseriaceae</taxon>
        <taxon>Eikenella</taxon>
    </lineage>
</organism>
<protein>
    <submittedName>
        <fullName evidence="2">Transcriptional regulator</fullName>
    </submittedName>
</protein>
<dbReference type="PROSITE" id="PS50943">
    <property type="entry name" value="HTH_CROC1"/>
    <property type="match status" value="1"/>
</dbReference>
<dbReference type="Gene3D" id="1.10.260.40">
    <property type="entry name" value="lambda repressor-like DNA-binding domains"/>
    <property type="match status" value="1"/>
</dbReference>
<dbReference type="OrthoDB" id="5679339at2"/>
<evidence type="ECO:0000259" key="1">
    <source>
        <dbReference type="PROSITE" id="PS50943"/>
    </source>
</evidence>
<dbReference type="CDD" id="cd00093">
    <property type="entry name" value="HTH_XRE"/>
    <property type="match status" value="1"/>
</dbReference>